<evidence type="ECO:0000313" key="2">
    <source>
        <dbReference type="Proteomes" id="UP000178367"/>
    </source>
</evidence>
<dbReference type="InterPro" id="IPR029063">
    <property type="entry name" value="SAM-dependent_MTases_sf"/>
</dbReference>
<organism evidence="1 2">
    <name type="scientific">Candidatus Falkowbacteria bacterium RIFOXYA2_FULL_47_19</name>
    <dbReference type="NCBI Taxonomy" id="1797994"/>
    <lineage>
        <taxon>Bacteria</taxon>
        <taxon>Candidatus Falkowiibacteriota</taxon>
    </lineage>
</organism>
<dbReference type="SUPFAM" id="SSF53335">
    <property type="entry name" value="S-adenosyl-L-methionine-dependent methyltransferases"/>
    <property type="match status" value="1"/>
</dbReference>
<dbReference type="InterPro" id="IPR050508">
    <property type="entry name" value="Methyltransf_Superfamily"/>
</dbReference>
<evidence type="ECO:0008006" key="3">
    <source>
        <dbReference type="Google" id="ProtNLM"/>
    </source>
</evidence>
<comment type="caution">
    <text evidence="1">The sequence shown here is derived from an EMBL/GenBank/DDBJ whole genome shotgun (WGS) entry which is preliminary data.</text>
</comment>
<protein>
    <recommendedName>
        <fullName evidence="3">Methyltransferase type 11 domain-containing protein</fullName>
    </recommendedName>
</protein>
<dbReference type="Proteomes" id="UP000178367">
    <property type="component" value="Unassembled WGS sequence"/>
</dbReference>
<name>A0A1F5SJB2_9BACT</name>
<dbReference type="GO" id="GO:0008168">
    <property type="term" value="F:methyltransferase activity"/>
    <property type="evidence" value="ECO:0007669"/>
    <property type="project" value="TreeGrafter"/>
</dbReference>
<dbReference type="AlphaFoldDB" id="A0A1F5SJB2"/>
<reference evidence="1 2" key="1">
    <citation type="journal article" date="2016" name="Nat. Commun.">
        <title>Thousands of microbial genomes shed light on interconnected biogeochemical processes in an aquifer system.</title>
        <authorList>
            <person name="Anantharaman K."/>
            <person name="Brown C.T."/>
            <person name="Hug L.A."/>
            <person name="Sharon I."/>
            <person name="Castelle C.J."/>
            <person name="Probst A.J."/>
            <person name="Thomas B.C."/>
            <person name="Singh A."/>
            <person name="Wilkins M.J."/>
            <person name="Karaoz U."/>
            <person name="Brodie E.L."/>
            <person name="Williams K.H."/>
            <person name="Hubbard S.S."/>
            <person name="Banfield J.F."/>
        </authorList>
    </citation>
    <scope>NUCLEOTIDE SEQUENCE [LARGE SCALE GENOMIC DNA]</scope>
</reference>
<proteinExistence type="predicted"/>
<dbReference type="PANTHER" id="PTHR42912">
    <property type="entry name" value="METHYLTRANSFERASE"/>
    <property type="match status" value="1"/>
</dbReference>
<evidence type="ECO:0000313" key="1">
    <source>
        <dbReference type="EMBL" id="OGF26732.1"/>
    </source>
</evidence>
<dbReference type="EMBL" id="MFGB01000014">
    <property type="protein sequence ID" value="OGF26732.1"/>
    <property type="molecule type" value="Genomic_DNA"/>
</dbReference>
<accession>A0A1F5SJB2</accession>
<sequence>MPIKNTRSDWNEFARLNADWAVLADPEKKYRPWDKDEFFLTGRTRVKEIMDLSAAEGLELNSGRALDFGCGVGRLTRALSPYFRSVKGVDISPEMIGRAEKNLADLANVELAVIGPEWRALDSDDNFDLILSDLTLQHLPDLRAVRYYLNLFARILRPGGVLFFQLPSVPGYSLFKTAMLESRGGLYYFLTALGFSRRFCFNKLRLSPRMRMNWLSAAAVREIFEKHGFSLRIYGDKGLNTGYLVWRP</sequence>
<dbReference type="CDD" id="cd02440">
    <property type="entry name" value="AdoMet_MTases"/>
    <property type="match status" value="1"/>
</dbReference>
<dbReference type="STRING" id="1797994.A2227_06425"/>
<gene>
    <name evidence="1" type="ORF">A2227_06425</name>
</gene>
<dbReference type="Gene3D" id="3.40.50.150">
    <property type="entry name" value="Vaccinia Virus protein VP39"/>
    <property type="match status" value="1"/>
</dbReference>
<dbReference type="Pfam" id="PF13489">
    <property type="entry name" value="Methyltransf_23"/>
    <property type="match status" value="1"/>
</dbReference>